<comment type="caution">
    <text evidence="3">The sequence shown here is derived from an EMBL/GenBank/DDBJ whole genome shotgun (WGS) entry which is preliminary data.</text>
</comment>
<accession>A0ABP8P1Z5</accession>
<reference evidence="4" key="1">
    <citation type="journal article" date="2019" name="Int. J. Syst. Evol. Microbiol.">
        <title>The Global Catalogue of Microorganisms (GCM) 10K type strain sequencing project: providing services to taxonomists for standard genome sequencing and annotation.</title>
        <authorList>
            <consortium name="The Broad Institute Genomics Platform"/>
            <consortium name="The Broad Institute Genome Sequencing Center for Infectious Disease"/>
            <person name="Wu L."/>
            <person name="Ma J."/>
        </authorList>
    </citation>
    <scope>NUCLEOTIDE SEQUENCE [LARGE SCALE GENOMIC DNA]</scope>
    <source>
        <strain evidence="4">JCM 17839</strain>
    </source>
</reference>
<organism evidence="3 4">
    <name type="scientific">Microbacterium panaciterrae</name>
    <dbReference type="NCBI Taxonomy" id="985759"/>
    <lineage>
        <taxon>Bacteria</taxon>
        <taxon>Bacillati</taxon>
        <taxon>Actinomycetota</taxon>
        <taxon>Actinomycetes</taxon>
        <taxon>Micrococcales</taxon>
        <taxon>Microbacteriaceae</taxon>
        <taxon>Microbacterium</taxon>
    </lineage>
</organism>
<keyword evidence="2" id="KW-1133">Transmembrane helix</keyword>
<keyword evidence="2" id="KW-0812">Transmembrane</keyword>
<feature type="region of interest" description="Disordered" evidence="1">
    <location>
        <begin position="524"/>
        <end position="545"/>
    </location>
</feature>
<sequence>MLVVRSFLDARDRDDDDRGAALVAVLVVMLVGFISAALVAAAVMFTIQSNASNKSTTQAFVAAESGRDQMLATIVAHPCTKSIADAAAAPFYFSVSAIVGPDAGHLTDACLSASANATIQITASGKGADGSQTTIVSTYQRPVSITNSPGGTMSYFDGSFLATQSNYTGDLVIRNGPYACNSHSTINGDLWVPNGTVDLSADCTVNGSVYASGDITATGGSGATVKGNLVTAGNVKLTANHFSLGDTSNPASGFAYADRTFTLGSQPTILGGYATGQSYSGGAVPKPSVSMCASSPSPAANAALCGTPAATPGTSRTNPTLATVITMTTWRNLGTSRAAWGGNIQWQTGPCNGSDVSGSLTVAPAAPNTRIGIDFSTCTGPVTITIGPAALAYDAVFLIAAGSAMTLNVTGALTSSSLADLSNAPQLFFIHADGNLNDSAPTCGSGSASDTLSLPGSSTPLQARMMFYTPCGLNNPSQNGLIFKGQFYANNDGSAHWVHPDFTCTPMSWTPVIDLGCKVANSVSNPASSSTTILPPTLVSQGETG</sequence>
<dbReference type="EMBL" id="BAABGP010000004">
    <property type="protein sequence ID" value="GAA4480315.1"/>
    <property type="molecule type" value="Genomic_DNA"/>
</dbReference>
<keyword evidence="2" id="KW-0472">Membrane</keyword>
<feature type="transmembrane region" description="Helical" evidence="2">
    <location>
        <begin position="21"/>
        <end position="47"/>
    </location>
</feature>
<protein>
    <submittedName>
        <fullName evidence="3">Uncharacterized protein</fullName>
    </submittedName>
</protein>
<gene>
    <name evidence="3" type="ORF">GCM10023171_06960</name>
</gene>
<dbReference type="Proteomes" id="UP001500731">
    <property type="component" value="Unassembled WGS sequence"/>
</dbReference>
<evidence type="ECO:0000256" key="1">
    <source>
        <dbReference type="SAM" id="MobiDB-lite"/>
    </source>
</evidence>
<name>A0ABP8P1Z5_9MICO</name>
<dbReference type="RefSeq" id="WP_345184379.1">
    <property type="nucleotide sequence ID" value="NZ_BAABGP010000004.1"/>
</dbReference>
<evidence type="ECO:0000313" key="3">
    <source>
        <dbReference type="EMBL" id="GAA4480315.1"/>
    </source>
</evidence>
<evidence type="ECO:0000313" key="4">
    <source>
        <dbReference type="Proteomes" id="UP001500731"/>
    </source>
</evidence>
<keyword evidence="4" id="KW-1185">Reference proteome</keyword>
<proteinExistence type="predicted"/>
<evidence type="ECO:0000256" key="2">
    <source>
        <dbReference type="SAM" id="Phobius"/>
    </source>
</evidence>